<dbReference type="AlphaFoldDB" id="A0A7S3PZX4"/>
<accession>A0A7S3PZX4</accession>
<feature type="chain" id="PRO_5030943583" description="Secreted protein" evidence="1">
    <location>
        <begin position="20"/>
        <end position="200"/>
    </location>
</feature>
<feature type="signal peptide" evidence="1">
    <location>
        <begin position="1"/>
        <end position="19"/>
    </location>
</feature>
<reference evidence="2" key="1">
    <citation type="submission" date="2021-01" db="EMBL/GenBank/DDBJ databases">
        <authorList>
            <person name="Corre E."/>
            <person name="Pelletier E."/>
            <person name="Niang G."/>
            <person name="Scheremetjew M."/>
            <person name="Finn R."/>
            <person name="Kale V."/>
            <person name="Holt S."/>
            <person name="Cochrane G."/>
            <person name="Meng A."/>
            <person name="Brown T."/>
            <person name="Cohen L."/>
        </authorList>
    </citation>
    <scope>NUCLEOTIDE SEQUENCE</scope>
    <source>
        <strain evidence="2">MM31A-1</strain>
    </source>
</reference>
<sequence length="200" mass="21247">MKLISAFLLLTGTLATVEASNTSLRGSLSASLGGWGQLKCVVEAFSDAEKCAAAVNPDNEPCSFCTIKDPNGGADSGLCVDPEVAPQMEQLNPSIDCSSDSSSEDTIEAEEEEVEEEVNVGIDYHDFKCSIKAFNDPSLCKHTKTDGGEENCEYCTVNGPYGVSGICVSPEHATALEGYNPDVKCDADGDQEKKTLFEIK</sequence>
<evidence type="ECO:0000313" key="2">
    <source>
        <dbReference type="EMBL" id="CAE0461131.1"/>
    </source>
</evidence>
<gene>
    <name evidence="2" type="ORF">CDEB00056_LOCUS5972</name>
</gene>
<organism evidence="2">
    <name type="scientific">Chaetoceros debilis</name>
    <dbReference type="NCBI Taxonomy" id="122233"/>
    <lineage>
        <taxon>Eukaryota</taxon>
        <taxon>Sar</taxon>
        <taxon>Stramenopiles</taxon>
        <taxon>Ochrophyta</taxon>
        <taxon>Bacillariophyta</taxon>
        <taxon>Coscinodiscophyceae</taxon>
        <taxon>Chaetocerotophycidae</taxon>
        <taxon>Chaetocerotales</taxon>
        <taxon>Chaetocerotaceae</taxon>
        <taxon>Chaetoceros</taxon>
    </lineage>
</organism>
<evidence type="ECO:0000256" key="1">
    <source>
        <dbReference type="SAM" id="SignalP"/>
    </source>
</evidence>
<name>A0A7S3PZX4_9STRA</name>
<proteinExistence type="predicted"/>
<dbReference type="EMBL" id="HBIO01007893">
    <property type="protein sequence ID" value="CAE0461131.1"/>
    <property type="molecule type" value="Transcribed_RNA"/>
</dbReference>
<evidence type="ECO:0008006" key="3">
    <source>
        <dbReference type="Google" id="ProtNLM"/>
    </source>
</evidence>
<keyword evidence="1" id="KW-0732">Signal</keyword>
<protein>
    <recommendedName>
        <fullName evidence="3">Secreted protein</fullName>
    </recommendedName>
</protein>